<feature type="domain" description="NadR/Ttd14 AAA" evidence="1">
    <location>
        <begin position="5"/>
        <end position="161"/>
    </location>
</feature>
<dbReference type="InterPro" id="IPR038727">
    <property type="entry name" value="NadR/Ttd14_AAA_dom"/>
</dbReference>
<dbReference type="SUPFAM" id="SSF52540">
    <property type="entry name" value="P-loop containing nucleoside triphosphate hydrolases"/>
    <property type="match status" value="1"/>
</dbReference>
<gene>
    <name evidence="2" type="ORF">ACFOSV_06740</name>
</gene>
<organism evidence="2 3">
    <name type="scientific">Algoriphagus namhaensis</name>
    <dbReference type="NCBI Taxonomy" id="915353"/>
    <lineage>
        <taxon>Bacteria</taxon>
        <taxon>Pseudomonadati</taxon>
        <taxon>Bacteroidota</taxon>
        <taxon>Cytophagia</taxon>
        <taxon>Cytophagales</taxon>
        <taxon>Cyclobacteriaceae</taxon>
        <taxon>Algoriphagus</taxon>
    </lineage>
</organism>
<dbReference type="InterPro" id="IPR027417">
    <property type="entry name" value="P-loop_NTPase"/>
</dbReference>
<comment type="caution">
    <text evidence="2">The sequence shown here is derived from an EMBL/GenBank/DDBJ whole genome shotgun (WGS) entry which is preliminary data.</text>
</comment>
<accession>A0ABV8AQI5</accession>
<evidence type="ECO:0000259" key="1">
    <source>
        <dbReference type="Pfam" id="PF13521"/>
    </source>
</evidence>
<protein>
    <submittedName>
        <fullName evidence="2">AAA family ATPase</fullName>
    </submittedName>
</protein>
<evidence type="ECO:0000313" key="3">
    <source>
        <dbReference type="Proteomes" id="UP001595805"/>
    </source>
</evidence>
<dbReference type="InterPro" id="IPR052735">
    <property type="entry name" value="NAD_biosynth-regulator"/>
</dbReference>
<dbReference type="PANTHER" id="PTHR37512:SF1">
    <property type="entry name" value="NADR_TTD14 AAA DOMAIN-CONTAINING PROTEIN"/>
    <property type="match status" value="1"/>
</dbReference>
<dbReference type="Gene3D" id="3.40.50.300">
    <property type="entry name" value="P-loop containing nucleotide triphosphate hydrolases"/>
    <property type="match status" value="1"/>
</dbReference>
<dbReference type="RefSeq" id="WP_377904690.1">
    <property type="nucleotide sequence ID" value="NZ_JBHRZS010000006.1"/>
</dbReference>
<dbReference type="Proteomes" id="UP001595805">
    <property type="component" value="Unassembled WGS sequence"/>
</dbReference>
<dbReference type="PANTHER" id="PTHR37512">
    <property type="entry name" value="TRIFUNCTIONAL NAD BIOSYNTHESIS/REGULATOR PROTEIN NADR"/>
    <property type="match status" value="1"/>
</dbReference>
<keyword evidence="3" id="KW-1185">Reference proteome</keyword>
<dbReference type="EMBL" id="JBHRZS010000006">
    <property type="protein sequence ID" value="MFC3879865.1"/>
    <property type="molecule type" value="Genomic_DNA"/>
</dbReference>
<proteinExistence type="predicted"/>
<sequence length="173" mass="20336">MAIKKILILGPESTGKSTLAQDLSTYYGEPWVPEYAREYLQNLSVSYDFEDLSTIAKGQIALEDQKEKEAKKFLFCDTDLRVIHIWSEYKYGKTASWIVDEIARRNYDLILLTDIDMPWEEDPQREHPEPEMRAYFFNQYLKLAEESEFPFELMSGSQSERLKGAIQIIDQRF</sequence>
<evidence type="ECO:0000313" key="2">
    <source>
        <dbReference type="EMBL" id="MFC3879865.1"/>
    </source>
</evidence>
<name>A0ABV8AQI5_9BACT</name>
<dbReference type="Pfam" id="PF13521">
    <property type="entry name" value="AAA_28"/>
    <property type="match status" value="1"/>
</dbReference>
<reference evidence="3" key="1">
    <citation type="journal article" date="2019" name="Int. J. Syst. Evol. Microbiol.">
        <title>The Global Catalogue of Microorganisms (GCM) 10K type strain sequencing project: providing services to taxonomists for standard genome sequencing and annotation.</title>
        <authorList>
            <consortium name="The Broad Institute Genomics Platform"/>
            <consortium name="The Broad Institute Genome Sequencing Center for Infectious Disease"/>
            <person name="Wu L."/>
            <person name="Ma J."/>
        </authorList>
    </citation>
    <scope>NUCLEOTIDE SEQUENCE [LARGE SCALE GENOMIC DNA]</scope>
    <source>
        <strain evidence="3">CCUG 60523</strain>
    </source>
</reference>